<dbReference type="CDD" id="cd03809">
    <property type="entry name" value="GT4_MtfB-like"/>
    <property type="match status" value="1"/>
</dbReference>
<dbReference type="HOGENOM" id="CLU_574652_0_0_0"/>
<name>J9ZC03_LEPFM</name>
<dbReference type="PATRIC" id="fig|1048260.3.peg.1937"/>
<keyword evidence="1 3" id="KW-0808">Transferase</keyword>
<feature type="domain" description="Glycosyl transferase family 1" evidence="2">
    <location>
        <begin position="193"/>
        <end position="338"/>
    </location>
</feature>
<evidence type="ECO:0000259" key="2">
    <source>
        <dbReference type="Pfam" id="PF00534"/>
    </source>
</evidence>
<dbReference type="SUPFAM" id="SSF53756">
    <property type="entry name" value="UDP-Glycosyltransferase/glycogen phosphorylase"/>
    <property type="match status" value="1"/>
</dbReference>
<dbReference type="PANTHER" id="PTHR46401">
    <property type="entry name" value="GLYCOSYLTRANSFERASE WBBK-RELATED"/>
    <property type="match status" value="1"/>
</dbReference>
<dbReference type="RefSeq" id="WP_014961499.1">
    <property type="nucleotide sequence ID" value="NC_018649.1"/>
</dbReference>
<dbReference type="STRING" id="1048260.LFML04_1794"/>
<dbReference type="EMBL" id="CP002919">
    <property type="protein sequence ID" value="AFS53994.1"/>
    <property type="molecule type" value="Genomic_DNA"/>
</dbReference>
<dbReference type="Gene3D" id="3.40.50.2000">
    <property type="entry name" value="Glycogen Phosphorylase B"/>
    <property type="match status" value="1"/>
</dbReference>
<dbReference type="GO" id="GO:0016757">
    <property type="term" value="F:glycosyltransferase activity"/>
    <property type="evidence" value="ECO:0007669"/>
    <property type="project" value="InterPro"/>
</dbReference>
<evidence type="ECO:0000313" key="4">
    <source>
        <dbReference type="Proteomes" id="UP000006177"/>
    </source>
</evidence>
<accession>J9ZC03</accession>
<evidence type="ECO:0000256" key="1">
    <source>
        <dbReference type="ARBA" id="ARBA00022679"/>
    </source>
</evidence>
<proteinExistence type="predicted"/>
<sequence>MKVFVDATPIAINRTAVYHIAWDIIDYFSQKYDASVLIYDRICSSDEIEKVRMDCNTDLIRRAQKGVSDFLHSDWNRMKNNVRSDLGIERHCVIYLDPLYCLFDRSIDDSVVLVHDLTPLTYPSWHEPMVCESYKRAYEKIQESHASLVAVSHSTARDLWVNLGISRHQIRVAHLYHRKMKAHLTADSDDFTNREKKFLFVGSLEERKNIKGLIMAFHLSGLQESGFSLVIVGGDGYGSEEIRRLVAKIKGVKLAGFIDDRDLEKLYRTSWAFIYPSMWEGFGLPLLEAMARGLPCIASSHSAVKEVGADAALFIQSSDVGSISKALIQSSKWEPKERENYMLRSLERSKAFSFEKFISIIEDAVIEISARKSGEFFDVEHESQLPPSFLTFPWIEQFPKSFGDMPESHSEAYLILILQLARIRMERRFVELSKKDLDAKERSSVEREFSSIEFAIEARIRELKRLKNYKEGVID</sequence>
<dbReference type="Pfam" id="PF00534">
    <property type="entry name" value="Glycos_transf_1"/>
    <property type="match status" value="1"/>
</dbReference>
<protein>
    <submittedName>
        <fullName evidence="3">Putative group 1 glycosyltransferase</fullName>
    </submittedName>
</protein>
<organism evidence="3 4">
    <name type="scientific">Leptospirillum ferriphilum (strain ML-04)</name>
    <dbReference type="NCBI Taxonomy" id="1048260"/>
    <lineage>
        <taxon>Bacteria</taxon>
        <taxon>Pseudomonadati</taxon>
        <taxon>Nitrospirota</taxon>
        <taxon>Nitrospiria</taxon>
        <taxon>Nitrospirales</taxon>
        <taxon>Nitrospiraceae</taxon>
        <taxon>Leptospirillum</taxon>
    </lineage>
</organism>
<dbReference type="PANTHER" id="PTHR46401:SF2">
    <property type="entry name" value="GLYCOSYLTRANSFERASE WBBK-RELATED"/>
    <property type="match status" value="1"/>
</dbReference>
<gene>
    <name evidence="3" type="ordered locus">LFML04_1794</name>
</gene>
<dbReference type="InterPro" id="IPR001296">
    <property type="entry name" value="Glyco_trans_1"/>
</dbReference>
<dbReference type="KEGG" id="lfi:LFML04_1794"/>
<reference evidence="3 4" key="1">
    <citation type="journal article" date="2011" name="J. Microbiol.">
        <title>Complete genome of Leptospirillum ferriphilum ML-04 provides insight into its physiology and environmental adaptation.</title>
        <authorList>
            <person name="Mi S."/>
            <person name="Song J."/>
            <person name="Lin J."/>
            <person name="Che Y."/>
            <person name="Zheng H."/>
            <person name="Lin J."/>
        </authorList>
    </citation>
    <scope>NUCLEOTIDE SEQUENCE [LARGE SCALE GENOMIC DNA]</scope>
    <source>
        <strain evidence="3 4">ML-04</strain>
    </source>
</reference>
<dbReference type="Proteomes" id="UP000006177">
    <property type="component" value="Chromosome"/>
</dbReference>
<evidence type="ECO:0000313" key="3">
    <source>
        <dbReference type="EMBL" id="AFS53994.1"/>
    </source>
</evidence>
<dbReference type="GO" id="GO:0009103">
    <property type="term" value="P:lipopolysaccharide biosynthetic process"/>
    <property type="evidence" value="ECO:0007669"/>
    <property type="project" value="TreeGrafter"/>
</dbReference>
<dbReference type="AlphaFoldDB" id="J9ZC03"/>